<dbReference type="InterPro" id="IPR006143">
    <property type="entry name" value="RND_pump_MFP"/>
</dbReference>
<dbReference type="SUPFAM" id="SSF111369">
    <property type="entry name" value="HlyD-like secretion proteins"/>
    <property type="match status" value="1"/>
</dbReference>
<dbReference type="GO" id="GO:0015562">
    <property type="term" value="F:efflux transmembrane transporter activity"/>
    <property type="evidence" value="ECO:0007669"/>
    <property type="project" value="TreeGrafter"/>
</dbReference>
<comment type="similarity">
    <text evidence="1">Belongs to the membrane fusion protein (MFP) (TC 8.A.1) family.</text>
</comment>
<comment type="caution">
    <text evidence="5">The sequence shown here is derived from an EMBL/GenBank/DDBJ whole genome shotgun (WGS) entry which is preliminary data.</text>
</comment>
<evidence type="ECO:0000256" key="2">
    <source>
        <dbReference type="SAM" id="Coils"/>
    </source>
</evidence>
<dbReference type="OrthoDB" id="9813967at2"/>
<dbReference type="GO" id="GO:1990281">
    <property type="term" value="C:efflux pump complex"/>
    <property type="evidence" value="ECO:0007669"/>
    <property type="project" value="TreeGrafter"/>
</dbReference>
<accession>A0A317PJ87</accession>
<keyword evidence="4" id="KW-0472">Membrane</keyword>
<keyword evidence="4" id="KW-1133">Transmembrane helix</keyword>
<dbReference type="EMBL" id="QGTR01000003">
    <property type="protein sequence ID" value="PWV99935.1"/>
    <property type="molecule type" value="Genomic_DNA"/>
</dbReference>
<dbReference type="Gene3D" id="1.10.287.470">
    <property type="entry name" value="Helix hairpin bin"/>
    <property type="match status" value="1"/>
</dbReference>
<dbReference type="AlphaFoldDB" id="A0A317PJ87"/>
<feature type="region of interest" description="Disordered" evidence="3">
    <location>
        <begin position="435"/>
        <end position="475"/>
    </location>
</feature>
<evidence type="ECO:0000313" key="6">
    <source>
        <dbReference type="Proteomes" id="UP000246352"/>
    </source>
</evidence>
<dbReference type="NCBIfam" id="TIGR01730">
    <property type="entry name" value="RND_mfp"/>
    <property type="match status" value="1"/>
</dbReference>
<evidence type="ECO:0000256" key="4">
    <source>
        <dbReference type="SAM" id="Phobius"/>
    </source>
</evidence>
<feature type="region of interest" description="Disordered" evidence="3">
    <location>
        <begin position="1"/>
        <end position="22"/>
    </location>
</feature>
<evidence type="ECO:0000313" key="5">
    <source>
        <dbReference type="EMBL" id="PWV99935.1"/>
    </source>
</evidence>
<dbReference type="Gene3D" id="2.40.50.100">
    <property type="match status" value="1"/>
</dbReference>
<evidence type="ECO:0000256" key="1">
    <source>
        <dbReference type="ARBA" id="ARBA00009477"/>
    </source>
</evidence>
<gene>
    <name evidence="5" type="ORF">DFR52_103136</name>
</gene>
<sequence>MLDRTETSRPQTGETAGTARRRVGRRLGRGVLQTLLMLLVLAGSYAAMEAMVSSRPARAPRIFEPTVYTVETVPVAHGDNQPTIHVFGQIDAARSVDLRALVNGEVIDMLPGLAAGRRVSRGDVLVRVDPFAYEGALVEAEANLAAVKAAIAEIDARLVAEREQLDGAVDQLALARTDLDRAAALADSGTLTSKQLEDRKLILSQREQAASQSRNAILVAEAQRAQQQANADRLEWKLREARRNLADTALTAPFDGIISEEIAGLGRSLSTNDVVASLYDDTALEAHFGLTNAQYGRMATDADPLVGRSIEIVWTVGGADYRYQGTIDRIGAKVTAERGGVDVYARIETADYAVQLRPGAFVALSVPDRAWPDTVRLPETALHDSDHVFTVVDGKLVRSPVEVVAFDGEDVIVRTGLADGARVLVTRLTEATEGLSVRAPGEAKPAASPPPAAAGDGPPRRGSGGSRAARRGLGG</sequence>
<keyword evidence="6" id="KW-1185">Reference proteome</keyword>
<dbReference type="Proteomes" id="UP000246352">
    <property type="component" value="Unassembled WGS sequence"/>
</dbReference>
<protein>
    <submittedName>
        <fullName evidence="5">RND family efflux transporter MFP subunit</fullName>
    </submittedName>
</protein>
<dbReference type="Gene3D" id="2.40.30.170">
    <property type="match status" value="1"/>
</dbReference>
<proteinExistence type="inferred from homology"/>
<keyword evidence="2" id="KW-0175">Coiled coil</keyword>
<evidence type="ECO:0000256" key="3">
    <source>
        <dbReference type="SAM" id="MobiDB-lite"/>
    </source>
</evidence>
<name>A0A317PJ87_9HYPH</name>
<organism evidence="5 6">
    <name type="scientific">Hoeflea marina</name>
    <dbReference type="NCBI Taxonomy" id="274592"/>
    <lineage>
        <taxon>Bacteria</taxon>
        <taxon>Pseudomonadati</taxon>
        <taxon>Pseudomonadota</taxon>
        <taxon>Alphaproteobacteria</taxon>
        <taxon>Hyphomicrobiales</taxon>
        <taxon>Rhizobiaceae</taxon>
        <taxon>Hoeflea</taxon>
    </lineage>
</organism>
<feature type="coiled-coil region" evidence="2">
    <location>
        <begin position="217"/>
        <end position="251"/>
    </location>
</feature>
<dbReference type="RefSeq" id="WP_110032207.1">
    <property type="nucleotide sequence ID" value="NZ_QGTR01000003.1"/>
</dbReference>
<feature type="transmembrane region" description="Helical" evidence="4">
    <location>
        <begin position="30"/>
        <end position="48"/>
    </location>
</feature>
<keyword evidence="4" id="KW-0812">Transmembrane</keyword>
<dbReference type="Gene3D" id="2.40.420.20">
    <property type="match status" value="1"/>
</dbReference>
<dbReference type="PANTHER" id="PTHR30469:SF12">
    <property type="entry name" value="MULTIDRUG RESISTANCE PROTEIN MDTA"/>
    <property type="match status" value="1"/>
</dbReference>
<reference evidence="5 6" key="1">
    <citation type="submission" date="2018-05" db="EMBL/GenBank/DDBJ databases">
        <title>Genomic Encyclopedia of Type Strains, Phase IV (KMG-IV): sequencing the most valuable type-strain genomes for metagenomic binning, comparative biology and taxonomic classification.</title>
        <authorList>
            <person name="Goeker M."/>
        </authorList>
    </citation>
    <scope>NUCLEOTIDE SEQUENCE [LARGE SCALE GENOMIC DNA]</scope>
    <source>
        <strain evidence="5 6">DSM 16791</strain>
    </source>
</reference>
<dbReference type="PANTHER" id="PTHR30469">
    <property type="entry name" value="MULTIDRUG RESISTANCE PROTEIN MDTA"/>
    <property type="match status" value="1"/>
</dbReference>